<dbReference type="GeneID" id="23564090"/>
<feature type="region of interest" description="Disordered" evidence="6">
    <location>
        <begin position="666"/>
        <end position="686"/>
    </location>
</feature>
<dbReference type="InterPro" id="IPR020422">
    <property type="entry name" value="TYR_PHOSPHATASE_DUAL_dom"/>
</dbReference>
<dbReference type="InterPro" id="IPR029021">
    <property type="entry name" value="Prot-tyrosine_phosphatase-like"/>
</dbReference>
<dbReference type="Pfam" id="PF00782">
    <property type="entry name" value="DSPc"/>
    <property type="match status" value="1"/>
</dbReference>
<evidence type="ECO:0000256" key="6">
    <source>
        <dbReference type="SAM" id="MobiDB-lite"/>
    </source>
</evidence>
<feature type="compositionally biased region" description="Low complexity" evidence="6">
    <location>
        <begin position="912"/>
        <end position="927"/>
    </location>
</feature>
<dbReference type="GO" id="GO:0033550">
    <property type="term" value="F:MAP kinase tyrosine phosphatase activity"/>
    <property type="evidence" value="ECO:0000318"/>
    <property type="project" value="GO_Central"/>
</dbReference>
<dbReference type="Gene3D" id="3.90.190.10">
    <property type="entry name" value="Protein tyrosine phosphatase superfamily"/>
    <property type="match status" value="2"/>
</dbReference>
<keyword evidence="4" id="KW-0904">Protein phosphatase</keyword>
<dbReference type="Proteomes" id="UP000000561">
    <property type="component" value="Chromosome 10"/>
</dbReference>
<dbReference type="GO" id="GO:0005737">
    <property type="term" value="C:cytoplasm"/>
    <property type="evidence" value="ECO:0000318"/>
    <property type="project" value="GO_Central"/>
</dbReference>
<evidence type="ECO:0000256" key="4">
    <source>
        <dbReference type="ARBA" id="ARBA00022912"/>
    </source>
</evidence>
<feature type="compositionally biased region" description="Low complexity" evidence="6">
    <location>
        <begin position="60"/>
        <end position="72"/>
    </location>
</feature>
<keyword evidence="5" id="KW-0175">Coiled coil</keyword>
<dbReference type="OMA" id="TARMEAW"/>
<dbReference type="VEuPathDB" id="FungiDB:UMAG_03701"/>
<dbReference type="AlphaFoldDB" id="A0A0D1C352"/>
<evidence type="ECO:0000256" key="1">
    <source>
        <dbReference type="ARBA" id="ARBA00008601"/>
    </source>
</evidence>
<dbReference type="OrthoDB" id="2017893at2759"/>
<evidence type="ECO:0000256" key="2">
    <source>
        <dbReference type="ARBA" id="ARBA00013064"/>
    </source>
</evidence>
<organism evidence="8 9">
    <name type="scientific">Mycosarcoma maydis</name>
    <name type="common">Corn smut fungus</name>
    <name type="synonym">Ustilago maydis</name>
    <dbReference type="NCBI Taxonomy" id="5270"/>
    <lineage>
        <taxon>Eukaryota</taxon>
        <taxon>Fungi</taxon>
        <taxon>Dikarya</taxon>
        <taxon>Basidiomycota</taxon>
        <taxon>Ustilaginomycotina</taxon>
        <taxon>Ustilaginomycetes</taxon>
        <taxon>Ustilaginales</taxon>
        <taxon>Ustilaginaceae</taxon>
        <taxon>Mycosarcoma</taxon>
    </lineage>
</organism>
<dbReference type="GO" id="GO:0008330">
    <property type="term" value="F:protein tyrosine/threonine phosphatase activity"/>
    <property type="evidence" value="ECO:0000318"/>
    <property type="project" value="GO_Central"/>
</dbReference>
<evidence type="ECO:0000256" key="5">
    <source>
        <dbReference type="SAM" id="Coils"/>
    </source>
</evidence>
<dbReference type="PROSITE" id="PS50056">
    <property type="entry name" value="TYR_PHOSPHATASE_2"/>
    <property type="match status" value="1"/>
</dbReference>
<dbReference type="InterPro" id="IPR000387">
    <property type="entry name" value="Tyr_Pase_dom"/>
</dbReference>
<feature type="domain" description="Tyrosine specific protein phosphatases" evidence="7">
    <location>
        <begin position="567"/>
        <end position="627"/>
    </location>
</feature>
<feature type="compositionally biased region" description="Basic and acidic residues" evidence="6">
    <location>
        <begin position="194"/>
        <end position="204"/>
    </location>
</feature>
<dbReference type="SMART" id="SM00195">
    <property type="entry name" value="DSPc"/>
    <property type="match status" value="1"/>
</dbReference>
<dbReference type="PANTHER" id="PTHR10159">
    <property type="entry name" value="DUAL SPECIFICITY PROTEIN PHOSPHATASE"/>
    <property type="match status" value="1"/>
</dbReference>
<feature type="compositionally biased region" description="Low complexity" evidence="6">
    <location>
        <begin position="1000"/>
        <end position="1011"/>
    </location>
</feature>
<dbReference type="PROSITE" id="PS00383">
    <property type="entry name" value="TYR_PHOSPHATASE_1"/>
    <property type="match status" value="1"/>
</dbReference>
<dbReference type="EC" id="3.1.3.48" evidence="2"/>
<keyword evidence="3" id="KW-0378">Hydrolase</keyword>
<name>A0A0D1C352_MYCMD</name>
<protein>
    <recommendedName>
        <fullName evidence="2">protein-tyrosine-phosphatase</fullName>
        <ecNumber evidence="2">3.1.3.48</ecNumber>
    </recommendedName>
</protein>
<dbReference type="GO" id="GO:0017017">
    <property type="term" value="F:MAP kinase tyrosine/serine/threonine phosphatase activity"/>
    <property type="evidence" value="ECO:0000318"/>
    <property type="project" value="GO_Central"/>
</dbReference>
<feature type="region of interest" description="Disordered" evidence="6">
    <location>
        <begin position="755"/>
        <end position="797"/>
    </location>
</feature>
<sequence>MDLRNANLSPPPTPGPSSFAPCPTHSNKPSRAPARSLSLRIPEDGQAFAGLTQPLPPLAVAPSPAAAHASTPILSLPLANKQPGQSTLAPPLLSRLARKRPSRLNLAPPSLSDEPGQSSRSMPNSPVAPSRSHPKTEHVDGTAPPATAISEAVKHLSSTLRGTPRRRPSMPFKNASAQESAGAEPSSAASSRNRPPEAFRDPSEHILSGKGSTLQHARSVYSQGPVQVLPGLFLGDEHNARDTDTLSALGITTILNVAKETVLDFDSQPGPSSIYPSAPRATWSNSATNLARPNPDARSAVNASAQHLTSIANQHEPLTPNTYFTPPATATLSKPQDHREASSPRDAISVSVLRNTSSTPNLLTHFLNSEAADPSSFLPKQGTEAHSISTTDLRTLTAQDVLHYRSLRRTSDSSSDDAFDTASSPSSSRAASTCTSTATELTPPALQHVKTDTDASGQPNATSCYAFENESQGSPCAWYTKVELPSNATAITVSASIGDGPERHEMRYVKLPWTHDETDLAAGRGGFAQGIALIAEALGIDDRYWYAAKIAEDQEACAALQDDSVSLQHILTHPSPGKILVHCQCGVSRSATLVIAFVMQAAAMRYGFETARSLLGMHDCYNMVKEKSASISPNISLIYQLVEWERYLSSAAGRLRDVLGMVNTGSEGDAGGGSPADGQTTLVAPGWSTEPMDEAMWSKMRLEEEEKEAAEEAKRREERLTEAMRLAAERRAAQDRLEGRVPDIAIDAPEAGVGSLMQRRRKTRAPPLQLQTSATPAAMGAPTAIPPAPSPGLQRRRPPALQLDAAKRAGADNSGCSEVETPFQTARMEAWTAHEHDVDGDVTMADSLEPPQTPPRSSAADSDVVSTPTARSTSAVYGSESASCTLRTPNASSAWNSSAKLTGAAEPDEPSEAMQLSSTSSMSSTELRVATRRGSVQGGVPTTSLSPSSPSLPPAMSWSHSMGSRPNRFSFGGAPLGGSLAARLGSDSEPSSRSRTRPDSMQSTLSSSSSSTALFGVAALSHEERKKQHRRTFSSDWPTLRANLASQRRKSKVDILLVPPAIGDSDSLS</sequence>
<evidence type="ECO:0000313" key="8">
    <source>
        <dbReference type="EMBL" id="KIS68122.1"/>
    </source>
</evidence>
<feature type="region of interest" description="Disordered" evidence="6">
    <location>
        <begin position="1"/>
        <end position="216"/>
    </location>
</feature>
<proteinExistence type="inferred from homology"/>
<feature type="compositionally biased region" description="Polar residues" evidence="6">
    <location>
        <begin position="115"/>
        <end position="124"/>
    </location>
</feature>
<dbReference type="GO" id="GO:0043409">
    <property type="term" value="P:negative regulation of MAPK cascade"/>
    <property type="evidence" value="ECO:0000318"/>
    <property type="project" value="GO_Central"/>
</dbReference>
<dbReference type="SUPFAM" id="SSF52799">
    <property type="entry name" value="(Phosphotyrosine protein) phosphatases II"/>
    <property type="match status" value="1"/>
</dbReference>
<reference evidence="8 9" key="1">
    <citation type="journal article" date="2006" name="Nature">
        <title>Insights from the genome of the biotrophic fungal plant pathogen Ustilago maydis.</title>
        <authorList>
            <person name="Kamper J."/>
            <person name="Kahmann R."/>
            <person name="Bolker M."/>
            <person name="Ma L.J."/>
            <person name="Brefort T."/>
            <person name="Saville B.J."/>
            <person name="Banuett F."/>
            <person name="Kronstad J.W."/>
            <person name="Gold S.E."/>
            <person name="Muller O."/>
            <person name="Perlin M.H."/>
            <person name="Wosten H.A."/>
            <person name="de Vries R."/>
            <person name="Ruiz-Herrera J."/>
            <person name="Reynaga-Pena C.G."/>
            <person name="Snetselaar K."/>
            <person name="McCann M."/>
            <person name="Perez-Martin J."/>
            <person name="Feldbrugge M."/>
            <person name="Basse C.W."/>
            <person name="Steinberg G."/>
            <person name="Ibeas J.I."/>
            <person name="Holloman W."/>
            <person name="Guzman P."/>
            <person name="Farman M."/>
            <person name="Stajich J.E."/>
            <person name="Sentandreu R."/>
            <person name="Gonzalez-Prieto J.M."/>
            <person name="Kennell J.C."/>
            <person name="Molina L."/>
            <person name="Schirawski J."/>
            <person name="Mendoza-Mendoza A."/>
            <person name="Greilinger D."/>
            <person name="Munch K."/>
            <person name="Rossel N."/>
            <person name="Scherer M."/>
            <person name="Vranes M."/>
            <person name="Ladendorf O."/>
            <person name="Vincon V."/>
            <person name="Fuchs U."/>
            <person name="Sandrock B."/>
            <person name="Meng S."/>
            <person name="Ho E.C."/>
            <person name="Cahill M.J."/>
            <person name="Boyce K.J."/>
            <person name="Klose J."/>
            <person name="Klosterman S.J."/>
            <person name="Deelstra H.J."/>
            <person name="Ortiz-Castellanos L."/>
            <person name="Li W."/>
            <person name="Sanchez-Alonso P."/>
            <person name="Schreier P.H."/>
            <person name="Hauser-Hahn I."/>
            <person name="Vaupel M."/>
            <person name="Koopmann E."/>
            <person name="Friedrich G."/>
            <person name="Voss H."/>
            <person name="Schluter T."/>
            <person name="Margolis J."/>
            <person name="Platt D."/>
            <person name="Swimmer C."/>
            <person name="Gnirke A."/>
            <person name="Chen F."/>
            <person name="Vysotskaia V."/>
            <person name="Mannhaupt G."/>
            <person name="Guldener U."/>
            <person name="Munsterkotter M."/>
            <person name="Haase D."/>
            <person name="Oesterheld M."/>
            <person name="Mewes H.W."/>
            <person name="Mauceli E.W."/>
            <person name="DeCaprio D."/>
            <person name="Wade C.M."/>
            <person name="Butler J."/>
            <person name="Young S."/>
            <person name="Jaffe D.B."/>
            <person name="Calvo S."/>
            <person name="Nusbaum C."/>
            <person name="Galagan J."/>
            <person name="Birren B.W."/>
        </authorList>
    </citation>
    <scope>NUCLEOTIDE SEQUENCE [LARGE SCALE GENOMIC DNA]</scope>
    <source>
        <strain evidence="9">DSM 14603 / FGSC 9021 / UM521</strain>
    </source>
</reference>
<gene>
    <name evidence="8" type="ORF">UMAG_03701</name>
</gene>
<feature type="compositionally biased region" description="Polar residues" evidence="6">
    <location>
        <begin position="855"/>
        <end position="900"/>
    </location>
</feature>
<dbReference type="KEGG" id="uma:UMAG_03701"/>
<dbReference type="InterPro" id="IPR016130">
    <property type="entry name" value="Tyr_Pase_AS"/>
</dbReference>
<dbReference type="eggNOG" id="KOG1716">
    <property type="taxonomic scope" value="Eukaryota"/>
</dbReference>
<feature type="compositionally biased region" description="Low complexity" evidence="6">
    <location>
        <begin position="420"/>
        <end position="439"/>
    </location>
</feature>
<feature type="region of interest" description="Disordered" evidence="6">
    <location>
        <begin position="408"/>
        <end position="445"/>
    </location>
</feature>
<dbReference type="InterPro" id="IPR000340">
    <property type="entry name" value="Dual-sp_phosphatase_cat-dom"/>
</dbReference>
<feature type="region of interest" description="Disordered" evidence="6">
    <location>
        <begin position="827"/>
        <end position="1011"/>
    </location>
</feature>
<feature type="compositionally biased region" description="Low complexity" evidence="6">
    <location>
        <begin position="175"/>
        <end position="193"/>
    </location>
</feature>
<dbReference type="RefSeq" id="XP_011390174.1">
    <property type="nucleotide sequence ID" value="XM_011391872.1"/>
</dbReference>
<feature type="coiled-coil region" evidence="5">
    <location>
        <begin position="692"/>
        <end position="730"/>
    </location>
</feature>
<dbReference type="GO" id="GO:0007165">
    <property type="term" value="P:signal transduction"/>
    <property type="evidence" value="ECO:0000318"/>
    <property type="project" value="GO_Central"/>
</dbReference>
<dbReference type="InParanoid" id="A0A0D1C352"/>
<keyword evidence="9" id="KW-1185">Reference proteome</keyword>
<evidence type="ECO:0000259" key="7">
    <source>
        <dbReference type="PROSITE" id="PS50056"/>
    </source>
</evidence>
<dbReference type="EMBL" id="CM003149">
    <property type="protein sequence ID" value="KIS68122.1"/>
    <property type="molecule type" value="Genomic_DNA"/>
</dbReference>
<dbReference type="STRING" id="237631.A0A0D1C352"/>
<dbReference type="PANTHER" id="PTHR10159:SF519">
    <property type="entry name" value="DUAL SPECIFICITY PROTEIN PHOSPHATASE MPK3"/>
    <property type="match status" value="1"/>
</dbReference>
<evidence type="ECO:0000313" key="9">
    <source>
        <dbReference type="Proteomes" id="UP000000561"/>
    </source>
</evidence>
<accession>A0A0D1C352</accession>
<evidence type="ECO:0000256" key="3">
    <source>
        <dbReference type="ARBA" id="ARBA00022801"/>
    </source>
</evidence>
<comment type="similarity">
    <text evidence="1">Belongs to the protein-tyrosine phosphatase family. Non-receptor class dual specificity subfamily.</text>
</comment>